<dbReference type="InterPro" id="IPR011053">
    <property type="entry name" value="Single_hybrid_motif"/>
</dbReference>
<dbReference type="PANTHER" id="PTHR45266">
    <property type="entry name" value="OXALOACETATE DECARBOXYLASE ALPHA CHAIN"/>
    <property type="match status" value="1"/>
</dbReference>
<keyword evidence="6 9" id="KW-0443">Lipid metabolism</keyword>
<dbReference type="CDD" id="cd06850">
    <property type="entry name" value="biotinyl_domain"/>
    <property type="match status" value="1"/>
</dbReference>
<comment type="function">
    <text evidence="1 9">This protein is a component of the acetyl coenzyme A carboxylase complex; first, biotin carboxylase catalyzes the carboxylation of the carrier protein and then the transcarboxylase transfers the carboxyl group to form malonyl-CoA.</text>
</comment>
<comment type="pathway">
    <text evidence="2 9">Lipid metabolism; fatty acid biosynthesis.</text>
</comment>
<dbReference type="Pfam" id="PF00364">
    <property type="entry name" value="Biotin_lipoyl"/>
    <property type="match status" value="1"/>
</dbReference>
<dbReference type="PROSITE" id="PS00188">
    <property type="entry name" value="BIOTIN"/>
    <property type="match status" value="1"/>
</dbReference>
<keyword evidence="4 9" id="KW-0444">Lipid biosynthesis</keyword>
<evidence type="ECO:0000256" key="1">
    <source>
        <dbReference type="ARBA" id="ARBA00003761"/>
    </source>
</evidence>
<dbReference type="RefSeq" id="WP_042128273.1">
    <property type="nucleotide sequence ID" value="NZ_FZOL01000034.1"/>
</dbReference>
<dbReference type="Proteomes" id="UP000198407">
    <property type="component" value="Unassembled WGS sequence"/>
</dbReference>
<dbReference type="PRINTS" id="PR01071">
    <property type="entry name" value="ACOABIOTINCC"/>
</dbReference>
<evidence type="ECO:0000256" key="2">
    <source>
        <dbReference type="ARBA" id="ARBA00005194"/>
    </source>
</evidence>
<keyword evidence="8 9" id="KW-0092">Biotin</keyword>
<evidence type="ECO:0000256" key="5">
    <source>
        <dbReference type="ARBA" id="ARBA00022832"/>
    </source>
</evidence>
<dbReference type="EMBL" id="FZOL01000034">
    <property type="protein sequence ID" value="SNT27741.1"/>
    <property type="molecule type" value="Genomic_DNA"/>
</dbReference>
<accession>A0A239LB84</accession>
<gene>
    <name evidence="11" type="ORF">SAMN05444352_13425</name>
</gene>
<dbReference type="AlphaFoldDB" id="A0A239LB84"/>
<name>A0A239LB84_9PSED</name>
<dbReference type="SUPFAM" id="SSF51230">
    <property type="entry name" value="Single hybrid motif"/>
    <property type="match status" value="1"/>
</dbReference>
<dbReference type="GO" id="GO:0009317">
    <property type="term" value="C:acetyl-CoA carboxylase complex"/>
    <property type="evidence" value="ECO:0007669"/>
    <property type="project" value="InterPro"/>
</dbReference>
<evidence type="ECO:0000259" key="10">
    <source>
        <dbReference type="PROSITE" id="PS50968"/>
    </source>
</evidence>
<dbReference type="InterPro" id="IPR050709">
    <property type="entry name" value="Biotin_Carboxyl_Carrier/Decarb"/>
</dbReference>
<evidence type="ECO:0000256" key="8">
    <source>
        <dbReference type="ARBA" id="ARBA00023267"/>
    </source>
</evidence>
<dbReference type="InterPro" id="IPR000089">
    <property type="entry name" value="Biotin_lipoyl"/>
</dbReference>
<dbReference type="Gene3D" id="2.40.50.100">
    <property type="match status" value="1"/>
</dbReference>
<evidence type="ECO:0000256" key="3">
    <source>
        <dbReference type="ARBA" id="ARBA00017562"/>
    </source>
</evidence>
<dbReference type="UniPathway" id="UPA00094"/>
<dbReference type="InterPro" id="IPR001249">
    <property type="entry name" value="AcCoA_biotinCC"/>
</dbReference>
<evidence type="ECO:0000256" key="9">
    <source>
        <dbReference type="RuleBase" id="RU364072"/>
    </source>
</evidence>
<feature type="domain" description="Lipoyl-binding" evidence="10">
    <location>
        <begin position="64"/>
        <end position="138"/>
    </location>
</feature>
<dbReference type="PROSITE" id="PS50968">
    <property type="entry name" value="BIOTINYL_LIPOYL"/>
    <property type="match status" value="1"/>
</dbReference>
<evidence type="ECO:0000256" key="4">
    <source>
        <dbReference type="ARBA" id="ARBA00022516"/>
    </source>
</evidence>
<dbReference type="PANTHER" id="PTHR45266:SF3">
    <property type="entry name" value="OXALOACETATE DECARBOXYLASE ALPHA CHAIN"/>
    <property type="match status" value="1"/>
</dbReference>
<evidence type="ECO:0000313" key="11">
    <source>
        <dbReference type="EMBL" id="SNT27741.1"/>
    </source>
</evidence>
<proteinExistence type="predicted"/>
<dbReference type="InterPro" id="IPR001882">
    <property type="entry name" value="Biotin_BS"/>
</dbReference>
<dbReference type="OrthoDB" id="5297413at2"/>
<protein>
    <recommendedName>
        <fullName evidence="3 9">Biotin carboxyl carrier protein of acetyl-CoA carboxylase</fullName>
    </recommendedName>
</protein>
<keyword evidence="5 9" id="KW-0276">Fatty acid metabolism</keyword>
<keyword evidence="7 9" id="KW-0275">Fatty acid biosynthesis</keyword>
<keyword evidence="12" id="KW-1185">Reference proteome</keyword>
<dbReference type="STRING" id="1215104.GCA_000730585_01228"/>
<organism evidence="11 12">
    <name type="scientific">Pseudomonas japonica</name>
    <dbReference type="NCBI Taxonomy" id="256466"/>
    <lineage>
        <taxon>Bacteria</taxon>
        <taxon>Pseudomonadati</taxon>
        <taxon>Pseudomonadota</taxon>
        <taxon>Gammaproteobacteria</taxon>
        <taxon>Pseudomonadales</taxon>
        <taxon>Pseudomonadaceae</taxon>
        <taxon>Pseudomonas</taxon>
    </lineage>
</organism>
<dbReference type="GO" id="GO:0003989">
    <property type="term" value="F:acetyl-CoA carboxylase activity"/>
    <property type="evidence" value="ECO:0007669"/>
    <property type="project" value="InterPro"/>
</dbReference>
<evidence type="ECO:0000313" key="12">
    <source>
        <dbReference type="Proteomes" id="UP000198407"/>
    </source>
</evidence>
<sequence>MKIEMIEHLLDIAVQAGAGVLEYSGAGARVRLVLDGSASQAPTLRLDEQALATVAAAPAATGRHVEASMTGVFYRAPGPDQAVFVEVGDRVVEGQVLAIVEAMKMLNPLESPVAGRIAGILASDGQAVEYGMPLFVIEENPA</sequence>
<reference evidence="12" key="1">
    <citation type="submission" date="2017-06" db="EMBL/GenBank/DDBJ databases">
        <authorList>
            <person name="Varghese N."/>
            <person name="Submissions S."/>
        </authorList>
    </citation>
    <scope>NUCLEOTIDE SEQUENCE [LARGE SCALE GENOMIC DNA]</scope>
    <source>
        <strain evidence="12">DSM 22348</strain>
    </source>
</reference>
<evidence type="ECO:0000256" key="7">
    <source>
        <dbReference type="ARBA" id="ARBA00023160"/>
    </source>
</evidence>
<dbReference type="GO" id="GO:0006633">
    <property type="term" value="P:fatty acid biosynthetic process"/>
    <property type="evidence" value="ECO:0007669"/>
    <property type="project" value="UniProtKB-UniPathway"/>
</dbReference>
<evidence type="ECO:0000256" key="6">
    <source>
        <dbReference type="ARBA" id="ARBA00023098"/>
    </source>
</evidence>